<reference evidence="2" key="2">
    <citation type="submission" date="2025-09" db="UniProtKB">
        <authorList>
            <consortium name="Ensembl"/>
        </authorList>
    </citation>
    <scope>IDENTIFICATION</scope>
</reference>
<dbReference type="GeneTree" id="ENSGT01040000244622"/>
<evidence type="ECO:0000313" key="3">
    <source>
        <dbReference type="Proteomes" id="UP000694406"/>
    </source>
</evidence>
<dbReference type="AlphaFoldDB" id="A0A8C5RZE8"/>
<organism evidence="2 3">
    <name type="scientific">Laticauda laticaudata</name>
    <name type="common">Blue-ringed sea krait</name>
    <name type="synonym">Blue-lipped sea krait</name>
    <dbReference type="NCBI Taxonomy" id="8630"/>
    <lineage>
        <taxon>Eukaryota</taxon>
        <taxon>Metazoa</taxon>
        <taxon>Chordata</taxon>
        <taxon>Craniata</taxon>
        <taxon>Vertebrata</taxon>
        <taxon>Euteleostomi</taxon>
        <taxon>Lepidosauria</taxon>
        <taxon>Squamata</taxon>
        <taxon>Bifurcata</taxon>
        <taxon>Unidentata</taxon>
        <taxon>Episquamata</taxon>
        <taxon>Toxicofera</taxon>
        <taxon>Serpentes</taxon>
        <taxon>Colubroidea</taxon>
        <taxon>Elapidae</taxon>
        <taxon>Laticaudinae</taxon>
        <taxon>Laticauda</taxon>
    </lineage>
</organism>
<evidence type="ECO:0000256" key="1">
    <source>
        <dbReference type="SAM" id="Phobius"/>
    </source>
</evidence>
<proteinExistence type="predicted"/>
<keyword evidence="3" id="KW-1185">Reference proteome</keyword>
<accession>A0A8C5RZE8</accession>
<evidence type="ECO:0000313" key="2">
    <source>
        <dbReference type="Ensembl" id="ENSLLTP00000009377.1"/>
    </source>
</evidence>
<keyword evidence="1" id="KW-0812">Transmembrane</keyword>
<dbReference type="Proteomes" id="UP000694406">
    <property type="component" value="Unplaced"/>
</dbReference>
<protein>
    <submittedName>
        <fullName evidence="2">Uncharacterized protein</fullName>
    </submittedName>
</protein>
<name>A0A8C5RZE8_LATLA</name>
<feature type="transmembrane region" description="Helical" evidence="1">
    <location>
        <begin position="29"/>
        <end position="52"/>
    </location>
</feature>
<sequence>MAKSESQMDITEMNSPKPKRKLRWSPLEIGLAAVVLLLAIVAITMIILYATYDGKFDYNTLGRAI</sequence>
<keyword evidence="1" id="KW-0472">Membrane</keyword>
<keyword evidence="1" id="KW-1133">Transmembrane helix</keyword>
<dbReference type="Ensembl" id="ENSLLTT00000009734.1">
    <property type="protein sequence ID" value="ENSLLTP00000009377.1"/>
    <property type="gene ID" value="ENSLLTG00000007172.1"/>
</dbReference>
<reference evidence="2" key="1">
    <citation type="submission" date="2025-08" db="UniProtKB">
        <authorList>
            <consortium name="Ensembl"/>
        </authorList>
    </citation>
    <scope>IDENTIFICATION</scope>
</reference>